<feature type="transmembrane region" description="Helical" evidence="1">
    <location>
        <begin position="273"/>
        <end position="301"/>
    </location>
</feature>
<dbReference type="Pfam" id="PF12704">
    <property type="entry name" value="MacB_PCD"/>
    <property type="match status" value="1"/>
</dbReference>
<gene>
    <name evidence="3" type="ORF">FM115_00425</name>
</gene>
<feature type="transmembrane region" description="Helical" evidence="1">
    <location>
        <begin position="368"/>
        <end position="390"/>
    </location>
</feature>
<keyword evidence="1" id="KW-1133">Transmembrane helix</keyword>
<evidence type="ECO:0000313" key="4">
    <source>
        <dbReference type="Proteomes" id="UP000195611"/>
    </source>
</evidence>
<protein>
    <submittedName>
        <fullName evidence="3">ABC-type antimicrobial peptide transport system, permease component</fullName>
    </submittedName>
</protein>
<dbReference type="AlphaFoldDB" id="A0A1R4IC53"/>
<evidence type="ECO:0000259" key="2">
    <source>
        <dbReference type="Pfam" id="PF12704"/>
    </source>
</evidence>
<dbReference type="RefSeq" id="WP_218778084.1">
    <property type="nucleotide sequence ID" value="NZ_FUKW01000007.1"/>
</dbReference>
<dbReference type="Proteomes" id="UP000195611">
    <property type="component" value="Unassembled WGS sequence"/>
</dbReference>
<reference evidence="3 4" key="1">
    <citation type="submission" date="2017-02" db="EMBL/GenBank/DDBJ databases">
        <authorList>
            <person name="Peterson S.W."/>
        </authorList>
    </citation>
    <scope>NUCLEOTIDE SEQUENCE [LARGE SCALE GENOMIC DNA]</scope>
    <source>
        <strain evidence="3 4">42ea</strain>
    </source>
</reference>
<feature type="transmembrane region" description="Helical" evidence="1">
    <location>
        <begin position="321"/>
        <end position="342"/>
    </location>
</feature>
<evidence type="ECO:0000313" key="3">
    <source>
        <dbReference type="EMBL" id="SJN17388.1"/>
    </source>
</evidence>
<sequence>MKDLIFFIKRIFLKRWILVLGMLLIMFLANYLTFTASRSLISTYQGNQENKILDQDGLFISNLDPDVEQNFDEITIEETQKVYDYLESHYEYAIDTYGFVADIPNTEDMEVSVRYINEQAYDLRDIKLSEGKQITFQDLNTVKPVLIGAGLAKEYPVGSVIEMIDPVTHQPTKLKVNGILEKNASRSNIYALNSKNYLNYSIYSPIDEEFIKQSSLDLHVNALNDLILLNSSEKEVNDLKDLIQSTTGLTFNFFSQKENDKFFKDYYMNGLQIISMLTLICFIIATGLAIWNTLISIRLMIKDFTVHLLVGLSYPRLRSILYQYFGIVFFISFSLLTIFVSVNRYSAWYRKDAIFATLGILKLIGMDWMALIIVLLIDMIMGIFIVEFMMRKIKKIPISLGVLT</sequence>
<organism evidence="3 4">
    <name type="scientific">Marinilactibacillus psychrotolerans 42ea</name>
    <dbReference type="NCBI Taxonomy" id="1255609"/>
    <lineage>
        <taxon>Bacteria</taxon>
        <taxon>Bacillati</taxon>
        <taxon>Bacillota</taxon>
        <taxon>Bacilli</taxon>
        <taxon>Lactobacillales</taxon>
        <taxon>Carnobacteriaceae</taxon>
        <taxon>Marinilactibacillus</taxon>
    </lineage>
</organism>
<accession>A0A1R4IC53</accession>
<keyword evidence="1" id="KW-0812">Transmembrane</keyword>
<proteinExistence type="predicted"/>
<feature type="transmembrane region" description="Helical" evidence="1">
    <location>
        <begin position="12"/>
        <end position="32"/>
    </location>
</feature>
<feature type="domain" description="MacB-like periplasmic core" evidence="2">
    <location>
        <begin position="100"/>
        <end position="193"/>
    </location>
</feature>
<name>A0A1R4IC53_9LACT</name>
<dbReference type="InterPro" id="IPR025857">
    <property type="entry name" value="MacB_PCD"/>
</dbReference>
<evidence type="ECO:0000256" key="1">
    <source>
        <dbReference type="SAM" id="Phobius"/>
    </source>
</evidence>
<keyword evidence="1" id="KW-0472">Membrane</keyword>
<dbReference type="EMBL" id="FUKW01000007">
    <property type="protein sequence ID" value="SJN17388.1"/>
    <property type="molecule type" value="Genomic_DNA"/>
</dbReference>